<evidence type="ECO:0000256" key="5">
    <source>
        <dbReference type="ARBA" id="ARBA00022989"/>
    </source>
</evidence>
<feature type="transmembrane region" description="Helical" evidence="7">
    <location>
        <begin position="51"/>
        <end position="71"/>
    </location>
</feature>
<feature type="transmembrane region" description="Helical" evidence="7">
    <location>
        <begin position="375"/>
        <end position="394"/>
    </location>
</feature>
<dbReference type="RefSeq" id="WP_066628379.1">
    <property type="nucleotide sequence ID" value="NZ_LWAE01000007.1"/>
</dbReference>
<dbReference type="Proteomes" id="UP000076603">
    <property type="component" value="Unassembled WGS sequence"/>
</dbReference>
<name>A0A161X750_9CLOT</name>
<feature type="transmembrane region" description="Helical" evidence="7">
    <location>
        <begin position="83"/>
        <end position="102"/>
    </location>
</feature>
<reference evidence="9 10" key="1">
    <citation type="submission" date="2016-04" db="EMBL/GenBank/DDBJ databases">
        <title>Genome sequence of Clostridium magnum DSM 2767.</title>
        <authorList>
            <person name="Poehlein A."/>
            <person name="Uhlig R."/>
            <person name="Fischer R."/>
            <person name="Bahl H."/>
            <person name="Daniel R."/>
        </authorList>
    </citation>
    <scope>NUCLEOTIDE SEQUENCE [LARGE SCALE GENOMIC DNA]</scope>
    <source>
        <strain evidence="9 10">DSM 2767</strain>
    </source>
</reference>
<sequence>MSNKKNYFPTALALYFIYFIHGIGVSILGQYKQNFAGAWGAKTLANGTFDVSVVIAVIAALGLGRLITLPISGPFSDKFGRRASGLIGIALYVAYFVGIALAPNMYVAYAFALAGGAANSFLDVCIIPSCLEIFTKSGDAASMFTKFSISIGQLLLPFMIGFVAANHMSYKTIFFVTAVLLIIDAILIAILPFPAMNSNASTGKDGAEVKKEKMKFTATSIAVILIGFTCTSTFQLWLNCNQELGKLYGLAKPSQIQSYYAMGSIVAILVTAPLVKSFIKPVRILVLYPAISTIMLIALYFIQSPTMVLVGGFVLGYAAAGGVLQLAVSTANSMFPTNKGKITSIVMIASSVANYVILNIASMLTKAGGVQGPKYVLLLNMGITIIGILLALFVNKQYAKQESVAASV</sequence>
<evidence type="ECO:0000259" key="8">
    <source>
        <dbReference type="PROSITE" id="PS50850"/>
    </source>
</evidence>
<feature type="transmembrane region" description="Helical" evidence="7">
    <location>
        <begin position="308"/>
        <end position="330"/>
    </location>
</feature>
<dbReference type="PANTHER" id="PTHR23514">
    <property type="entry name" value="BYPASS OF STOP CODON PROTEIN 6"/>
    <property type="match status" value="1"/>
</dbReference>
<feature type="transmembrane region" description="Helical" evidence="7">
    <location>
        <begin position="108"/>
        <end position="135"/>
    </location>
</feature>
<feature type="transmembrane region" description="Helical" evidence="7">
    <location>
        <begin position="147"/>
        <end position="167"/>
    </location>
</feature>
<feature type="transmembrane region" description="Helical" evidence="7">
    <location>
        <begin position="173"/>
        <end position="195"/>
    </location>
</feature>
<organism evidence="9 10">
    <name type="scientific">Clostridium magnum DSM 2767</name>
    <dbReference type="NCBI Taxonomy" id="1121326"/>
    <lineage>
        <taxon>Bacteria</taxon>
        <taxon>Bacillati</taxon>
        <taxon>Bacillota</taxon>
        <taxon>Clostridia</taxon>
        <taxon>Eubacteriales</taxon>
        <taxon>Clostridiaceae</taxon>
        <taxon>Clostridium</taxon>
    </lineage>
</organism>
<evidence type="ECO:0000256" key="7">
    <source>
        <dbReference type="SAM" id="Phobius"/>
    </source>
</evidence>
<comment type="subcellular location">
    <subcellularLocation>
        <location evidence="1">Cell membrane</location>
        <topology evidence="1">Multi-pass membrane protein</topology>
    </subcellularLocation>
</comment>
<feature type="transmembrane region" description="Helical" evidence="7">
    <location>
        <begin position="258"/>
        <end position="275"/>
    </location>
</feature>
<dbReference type="AlphaFoldDB" id="A0A161X750"/>
<evidence type="ECO:0000256" key="1">
    <source>
        <dbReference type="ARBA" id="ARBA00004651"/>
    </source>
</evidence>
<dbReference type="PANTHER" id="PTHR23514:SF3">
    <property type="entry name" value="BYPASS OF STOP CODON PROTEIN 6"/>
    <property type="match status" value="1"/>
</dbReference>
<dbReference type="Pfam" id="PF07690">
    <property type="entry name" value="MFS_1"/>
    <property type="match status" value="1"/>
</dbReference>
<feature type="transmembrane region" description="Helical" evidence="7">
    <location>
        <begin position="12"/>
        <end position="31"/>
    </location>
</feature>
<dbReference type="InterPro" id="IPR036259">
    <property type="entry name" value="MFS_trans_sf"/>
</dbReference>
<keyword evidence="10" id="KW-1185">Reference proteome</keyword>
<dbReference type="PROSITE" id="PS50850">
    <property type="entry name" value="MFS"/>
    <property type="match status" value="1"/>
</dbReference>
<comment type="similarity">
    <text evidence="2">Belongs to the major facilitator superfamily.</text>
</comment>
<keyword evidence="5 7" id="KW-1133">Transmembrane helix</keyword>
<evidence type="ECO:0000313" key="10">
    <source>
        <dbReference type="Proteomes" id="UP000076603"/>
    </source>
</evidence>
<evidence type="ECO:0000313" key="9">
    <source>
        <dbReference type="EMBL" id="KZL89926.1"/>
    </source>
</evidence>
<feature type="transmembrane region" description="Helical" evidence="7">
    <location>
        <begin position="216"/>
        <end position="238"/>
    </location>
</feature>
<keyword evidence="3" id="KW-0813">Transport</keyword>
<feature type="domain" description="Major facilitator superfamily (MFS) profile" evidence="8">
    <location>
        <begin position="10"/>
        <end position="399"/>
    </location>
</feature>
<dbReference type="EMBL" id="LWAE01000007">
    <property type="protein sequence ID" value="KZL89926.1"/>
    <property type="molecule type" value="Genomic_DNA"/>
</dbReference>
<feature type="transmembrane region" description="Helical" evidence="7">
    <location>
        <begin position="282"/>
        <end position="302"/>
    </location>
</feature>
<protein>
    <submittedName>
        <fullName evidence="9">Inner membrane transport protein YdiM</fullName>
    </submittedName>
</protein>
<dbReference type="GO" id="GO:0022857">
    <property type="term" value="F:transmembrane transporter activity"/>
    <property type="evidence" value="ECO:0007669"/>
    <property type="project" value="InterPro"/>
</dbReference>
<dbReference type="GO" id="GO:0005886">
    <property type="term" value="C:plasma membrane"/>
    <property type="evidence" value="ECO:0007669"/>
    <property type="project" value="UniProtKB-SubCell"/>
</dbReference>
<evidence type="ECO:0000256" key="3">
    <source>
        <dbReference type="ARBA" id="ARBA00022448"/>
    </source>
</evidence>
<evidence type="ECO:0000256" key="4">
    <source>
        <dbReference type="ARBA" id="ARBA00022692"/>
    </source>
</evidence>
<dbReference type="InterPro" id="IPR011701">
    <property type="entry name" value="MFS"/>
</dbReference>
<dbReference type="OrthoDB" id="7066727at2"/>
<dbReference type="PATRIC" id="fig|1121326.3.peg.5002"/>
<gene>
    <name evidence="9" type="primary">ydiM_3</name>
    <name evidence="9" type="ORF">CLMAG_49400</name>
</gene>
<dbReference type="InterPro" id="IPR020846">
    <property type="entry name" value="MFS_dom"/>
</dbReference>
<accession>A0A161X750</accession>
<keyword evidence="4 7" id="KW-0812">Transmembrane</keyword>
<dbReference type="InterPro" id="IPR005829">
    <property type="entry name" value="Sugar_transporter_CS"/>
</dbReference>
<dbReference type="Gene3D" id="1.20.1250.20">
    <property type="entry name" value="MFS general substrate transporter like domains"/>
    <property type="match status" value="2"/>
</dbReference>
<keyword evidence="6 7" id="KW-0472">Membrane</keyword>
<dbReference type="SUPFAM" id="SSF103473">
    <property type="entry name" value="MFS general substrate transporter"/>
    <property type="match status" value="1"/>
</dbReference>
<proteinExistence type="inferred from homology"/>
<dbReference type="InterPro" id="IPR051788">
    <property type="entry name" value="MFS_Transporter"/>
</dbReference>
<dbReference type="STRING" id="1121326.CLMAG_49400"/>
<comment type="caution">
    <text evidence="9">The sequence shown here is derived from an EMBL/GenBank/DDBJ whole genome shotgun (WGS) entry which is preliminary data.</text>
</comment>
<dbReference type="PROSITE" id="PS00216">
    <property type="entry name" value="SUGAR_TRANSPORT_1"/>
    <property type="match status" value="1"/>
</dbReference>
<evidence type="ECO:0000256" key="2">
    <source>
        <dbReference type="ARBA" id="ARBA00008335"/>
    </source>
</evidence>
<feature type="transmembrane region" description="Helical" evidence="7">
    <location>
        <begin position="342"/>
        <end position="363"/>
    </location>
</feature>
<evidence type="ECO:0000256" key="6">
    <source>
        <dbReference type="ARBA" id="ARBA00023136"/>
    </source>
</evidence>